<proteinExistence type="predicted"/>
<feature type="signal peptide" evidence="1">
    <location>
        <begin position="1"/>
        <end position="19"/>
    </location>
</feature>
<sequence length="227" mass="23763">MYAASALATLALGAVSVAAYGEQPTSSWKGSNGATVVSYLTKFDNVEAGLIGSLPVRPISPLGPYNSLSFNLNALNVGQGLAGVKPQSAPNVVSFDATFQPLEGEPSFTSDFDDSIVDSFNFKSFYFGCVLTNVETAASLTDDCSIYITGYRNGKEVASQDGTFDDGSLLPSASATMDKVTLNSGFKNVDKVTFAINGVLDSTLDAALLDNFSYDVTLKKGYSSISA</sequence>
<organism evidence="2 3">
    <name type="scientific">Elasticomyces elasticus</name>
    <dbReference type="NCBI Taxonomy" id="574655"/>
    <lineage>
        <taxon>Eukaryota</taxon>
        <taxon>Fungi</taxon>
        <taxon>Dikarya</taxon>
        <taxon>Ascomycota</taxon>
        <taxon>Pezizomycotina</taxon>
        <taxon>Dothideomycetes</taxon>
        <taxon>Dothideomycetidae</taxon>
        <taxon>Mycosphaerellales</taxon>
        <taxon>Teratosphaeriaceae</taxon>
        <taxon>Elasticomyces</taxon>
    </lineage>
</organism>
<dbReference type="EMBL" id="JAVRQU010000014">
    <property type="protein sequence ID" value="KAK5695163.1"/>
    <property type="molecule type" value="Genomic_DNA"/>
</dbReference>
<feature type="chain" id="PRO_5042836741" evidence="1">
    <location>
        <begin position="20"/>
        <end position="227"/>
    </location>
</feature>
<dbReference type="AlphaFoldDB" id="A0AAN7ZS57"/>
<evidence type="ECO:0000256" key="1">
    <source>
        <dbReference type="SAM" id="SignalP"/>
    </source>
</evidence>
<accession>A0AAN7ZS57</accession>
<gene>
    <name evidence="2" type="ORF">LTR97_008669</name>
</gene>
<protein>
    <submittedName>
        <fullName evidence="2">Uncharacterized protein</fullName>
    </submittedName>
</protein>
<keyword evidence="1" id="KW-0732">Signal</keyword>
<name>A0AAN7ZS57_9PEZI</name>
<dbReference type="Proteomes" id="UP001310594">
    <property type="component" value="Unassembled WGS sequence"/>
</dbReference>
<evidence type="ECO:0000313" key="2">
    <source>
        <dbReference type="EMBL" id="KAK5695163.1"/>
    </source>
</evidence>
<comment type="caution">
    <text evidence="2">The sequence shown here is derived from an EMBL/GenBank/DDBJ whole genome shotgun (WGS) entry which is preliminary data.</text>
</comment>
<evidence type="ECO:0000313" key="3">
    <source>
        <dbReference type="Proteomes" id="UP001310594"/>
    </source>
</evidence>
<reference evidence="2" key="1">
    <citation type="submission" date="2023-08" db="EMBL/GenBank/DDBJ databases">
        <title>Black Yeasts Isolated from many extreme environments.</title>
        <authorList>
            <person name="Coleine C."/>
            <person name="Stajich J.E."/>
            <person name="Selbmann L."/>
        </authorList>
    </citation>
    <scope>NUCLEOTIDE SEQUENCE</scope>
    <source>
        <strain evidence="2">CCFEE 5810</strain>
    </source>
</reference>